<keyword evidence="2" id="KW-0472">Membrane</keyword>
<name>A0AAV5VHJ1_9BILA</name>
<sequence>SASPIAPPTLDMDNRGGGGVEQIEIVERHITEGWRPKTPGAPNLPSTTINTYSESWELPRDAEAFRGRYEVTGERDVSRDGTFVHNSADYGREAETSYQHDRSIREMERSGDSRFGLSNYGYDVHEVHTSEGGARIVETHGGGLLDTSTQLRMEMSGGSRGAALDETPLRPGISSALRSSSSSALAGGRQGGRPVYTVPVAPLAAEESWRSGNLVDDSFTRKDSYRAMQSSQDNKNAFVSRSPLQQQSRSSLVSRSQKAENLGCWARTKAFFIDTMEALRNAEMTPSLLAHLCCILLLLLLLLILVIIVLSALFNRYSVREFLLFPPVCEECRRKNPSLVTSALPSSVFVHYYSANQAHFELRGNQPFKSNSFTAVDFTTGYVAIADHALTDNSGRHHTCFLLPLDRSALPSMESLMDALDQSSYEIQSQFGWQEFWQFEPEPMDASIARAKFSDTVRDCAGAKWFLLRQTVAPRDGSCSDCYDFCLPDWAVVRKVKYETESTLGVRRLNCFRLYVPEWREFTIKPDVSGGHWSYPLQSQSTRRDSNGEWTNWLPSSITDQVMLTNGA</sequence>
<gene>
    <name evidence="3" type="ORF">PFISCL1PPCAC_8960</name>
</gene>
<feature type="compositionally biased region" description="Low complexity" evidence="1">
    <location>
        <begin position="239"/>
        <end position="254"/>
    </location>
</feature>
<feature type="compositionally biased region" description="Low complexity" evidence="1">
    <location>
        <begin position="174"/>
        <end position="187"/>
    </location>
</feature>
<protein>
    <recommendedName>
        <fullName evidence="5">BRICHOS domain-containing protein</fullName>
    </recommendedName>
</protein>
<feature type="region of interest" description="Disordered" evidence="1">
    <location>
        <begin position="157"/>
        <end position="192"/>
    </location>
</feature>
<evidence type="ECO:0000256" key="2">
    <source>
        <dbReference type="SAM" id="Phobius"/>
    </source>
</evidence>
<keyword evidence="2" id="KW-1133">Transmembrane helix</keyword>
<comment type="caution">
    <text evidence="3">The sequence shown here is derived from an EMBL/GenBank/DDBJ whole genome shotgun (WGS) entry which is preliminary data.</text>
</comment>
<dbReference type="Proteomes" id="UP001432322">
    <property type="component" value="Unassembled WGS sequence"/>
</dbReference>
<feature type="non-terminal residue" evidence="3">
    <location>
        <position position="1"/>
    </location>
</feature>
<accession>A0AAV5VHJ1</accession>
<dbReference type="AlphaFoldDB" id="A0AAV5VHJ1"/>
<keyword evidence="4" id="KW-1185">Reference proteome</keyword>
<organism evidence="3 4">
    <name type="scientific">Pristionchus fissidentatus</name>
    <dbReference type="NCBI Taxonomy" id="1538716"/>
    <lineage>
        <taxon>Eukaryota</taxon>
        <taxon>Metazoa</taxon>
        <taxon>Ecdysozoa</taxon>
        <taxon>Nematoda</taxon>
        <taxon>Chromadorea</taxon>
        <taxon>Rhabditida</taxon>
        <taxon>Rhabditina</taxon>
        <taxon>Diplogasteromorpha</taxon>
        <taxon>Diplogasteroidea</taxon>
        <taxon>Neodiplogasteridae</taxon>
        <taxon>Pristionchus</taxon>
    </lineage>
</organism>
<keyword evidence="2" id="KW-0812">Transmembrane</keyword>
<feature type="transmembrane region" description="Helical" evidence="2">
    <location>
        <begin position="288"/>
        <end position="314"/>
    </location>
</feature>
<dbReference type="EMBL" id="BTSY01000003">
    <property type="protein sequence ID" value="GMT17663.1"/>
    <property type="molecule type" value="Genomic_DNA"/>
</dbReference>
<proteinExistence type="predicted"/>
<evidence type="ECO:0000313" key="4">
    <source>
        <dbReference type="Proteomes" id="UP001432322"/>
    </source>
</evidence>
<feature type="region of interest" description="Disordered" evidence="1">
    <location>
        <begin position="231"/>
        <end position="254"/>
    </location>
</feature>
<evidence type="ECO:0000313" key="3">
    <source>
        <dbReference type="EMBL" id="GMT17663.1"/>
    </source>
</evidence>
<reference evidence="3" key="1">
    <citation type="submission" date="2023-10" db="EMBL/GenBank/DDBJ databases">
        <title>Genome assembly of Pristionchus species.</title>
        <authorList>
            <person name="Yoshida K."/>
            <person name="Sommer R.J."/>
        </authorList>
    </citation>
    <scope>NUCLEOTIDE SEQUENCE</scope>
    <source>
        <strain evidence="3">RS5133</strain>
    </source>
</reference>
<evidence type="ECO:0008006" key="5">
    <source>
        <dbReference type="Google" id="ProtNLM"/>
    </source>
</evidence>
<evidence type="ECO:0000256" key="1">
    <source>
        <dbReference type="SAM" id="MobiDB-lite"/>
    </source>
</evidence>